<evidence type="ECO:0000256" key="5">
    <source>
        <dbReference type="ARBA" id="ARBA00022806"/>
    </source>
</evidence>
<organism evidence="16 17">
    <name type="scientific">Saponaria officinalis</name>
    <name type="common">Common soapwort</name>
    <name type="synonym">Lychnis saponaria</name>
    <dbReference type="NCBI Taxonomy" id="3572"/>
    <lineage>
        <taxon>Eukaryota</taxon>
        <taxon>Viridiplantae</taxon>
        <taxon>Streptophyta</taxon>
        <taxon>Embryophyta</taxon>
        <taxon>Tracheophyta</taxon>
        <taxon>Spermatophyta</taxon>
        <taxon>Magnoliopsida</taxon>
        <taxon>eudicotyledons</taxon>
        <taxon>Gunneridae</taxon>
        <taxon>Pentapetalae</taxon>
        <taxon>Caryophyllales</taxon>
        <taxon>Caryophyllaceae</taxon>
        <taxon>Caryophylleae</taxon>
        <taxon>Saponaria</taxon>
    </lineage>
</organism>
<evidence type="ECO:0000256" key="2">
    <source>
        <dbReference type="ARBA" id="ARBA00022741"/>
    </source>
</evidence>
<dbReference type="InterPro" id="IPR004609">
    <property type="entry name" value="ATP-dep_DNA_helicase_RecG"/>
</dbReference>
<dbReference type="InterPro" id="IPR045562">
    <property type="entry name" value="RecG_dom3_C"/>
</dbReference>
<dbReference type="GO" id="GO:0003677">
    <property type="term" value="F:DNA binding"/>
    <property type="evidence" value="ECO:0007669"/>
    <property type="project" value="UniProtKB-KW"/>
</dbReference>
<dbReference type="InterPro" id="IPR014001">
    <property type="entry name" value="Helicase_ATP-bd"/>
</dbReference>
<dbReference type="SUPFAM" id="SSF52540">
    <property type="entry name" value="P-loop containing nucleoside triphosphate hydrolases"/>
    <property type="match status" value="2"/>
</dbReference>
<dbReference type="InterPro" id="IPR027417">
    <property type="entry name" value="P-loop_NTPase"/>
</dbReference>
<comment type="catalytic activity">
    <reaction evidence="13">
        <text>ATP + H2O = ADP + phosphate + H(+)</text>
        <dbReference type="Rhea" id="RHEA:13065"/>
        <dbReference type="ChEBI" id="CHEBI:15377"/>
        <dbReference type="ChEBI" id="CHEBI:15378"/>
        <dbReference type="ChEBI" id="CHEBI:30616"/>
        <dbReference type="ChEBI" id="CHEBI:43474"/>
        <dbReference type="ChEBI" id="CHEBI:456216"/>
        <dbReference type="EC" id="5.6.2.4"/>
    </reaction>
</comment>
<dbReference type="PANTHER" id="PTHR47964:SF1">
    <property type="entry name" value="ATP-DEPENDENT DNA HELICASE HOMOLOG RECG, CHLOROPLASTIC"/>
    <property type="match status" value="1"/>
</dbReference>
<dbReference type="Proteomes" id="UP001443914">
    <property type="component" value="Unassembled WGS sequence"/>
</dbReference>
<dbReference type="GO" id="GO:0006281">
    <property type="term" value="P:DNA repair"/>
    <property type="evidence" value="ECO:0007669"/>
    <property type="project" value="UniProtKB-KW"/>
</dbReference>
<dbReference type="GO" id="GO:0006310">
    <property type="term" value="P:DNA recombination"/>
    <property type="evidence" value="ECO:0007669"/>
    <property type="project" value="UniProtKB-KW"/>
</dbReference>
<evidence type="ECO:0000256" key="7">
    <source>
        <dbReference type="ARBA" id="ARBA00023125"/>
    </source>
</evidence>
<feature type="domain" description="Helicase C-terminal" evidence="15">
    <location>
        <begin position="764"/>
        <end position="924"/>
    </location>
</feature>
<evidence type="ECO:0000256" key="9">
    <source>
        <dbReference type="ARBA" id="ARBA00023204"/>
    </source>
</evidence>
<dbReference type="AlphaFoldDB" id="A0AAW1HJC0"/>
<dbReference type="InterPro" id="IPR011545">
    <property type="entry name" value="DEAD/DEAH_box_helicase_dom"/>
</dbReference>
<evidence type="ECO:0000259" key="14">
    <source>
        <dbReference type="PROSITE" id="PS51192"/>
    </source>
</evidence>
<protein>
    <recommendedName>
        <fullName evidence="12">DNA 3'-5' helicase</fullName>
        <ecNumber evidence="12">5.6.2.4</ecNumber>
    </recommendedName>
</protein>
<accession>A0AAW1HJC0</accession>
<dbReference type="GO" id="GO:0043138">
    <property type="term" value="F:3'-5' DNA helicase activity"/>
    <property type="evidence" value="ECO:0007669"/>
    <property type="project" value="UniProtKB-EC"/>
</dbReference>
<dbReference type="Pfam" id="PF00271">
    <property type="entry name" value="Helicase_C"/>
    <property type="match status" value="1"/>
</dbReference>
<dbReference type="PROSITE" id="PS51192">
    <property type="entry name" value="HELICASE_ATP_BIND_1"/>
    <property type="match status" value="1"/>
</dbReference>
<evidence type="ECO:0000259" key="15">
    <source>
        <dbReference type="PROSITE" id="PS51194"/>
    </source>
</evidence>
<keyword evidence="10" id="KW-0413">Isomerase</keyword>
<dbReference type="InterPro" id="IPR001650">
    <property type="entry name" value="Helicase_C-like"/>
</dbReference>
<dbReference type="CDD" id="cd17992">
    <property type="entry name" value="DEXHc_RecG"/>
    <property type="match status" value="1"/>
</dbReference>
<evidence type="ECO:0000256" key="12">
    <source>
        <dbReference type="ARBA" id="ARBA00034808"/>
    </source>
</evidence>
<evidence type="ECO:0000256" key="13">
    <source>
        <dbReference type="ARBA" id="ARBA00048988"/>
    </source>
</evidence>
<evidence type="ECO:0000313" key="17">
    <source>
        <dbReference type="Proteomes" id="UP001443914"/>
    </source>
</evidence>
<keyword evidence="5" id="KW-0347">Helicase</keyword>
<evidence type="ECO:0000256" key="8">
    <source>
        <dbReference type="ARBA" id="ARBA00023172"/>
    </source>
</evidence>
<dbReference type="InterPro" id="IPR047112">
    <property type="entry name" value="RecG/Mfd"/>
</dbReference>
<evidence type="ECO:0000256" key="11">
    <source>
        <dbReference type="ARBA" id="ARBA00034617"/>
    </source>
</evidence>
<keyword evidence="7" id="KW-0238">DNA-binding</keyword>
<evidence type="ECO:0000313" key="16">
    <source>
        <dbReference type="EMBL" id="KAK9676396.1"/>
    </source>
</evidence>
<dbReference type="InterPro" id="IPR012340">
    <property type="entry name" value="NA-bd_OB-fold"/>
</dbReference>
<dbReference type="NCBIfam" id="TIGR00643">
    <property type="entry name" value="recG"/>
    <property type="match status" value="1"/>
</dbReference>
<keyword evidence="17" id="KW-1185">Reference proteome</keyword>
<keyword evidence="2" id="KW-0547">Nucleotide-binding</keyword>
<gene>
    <name evidence="16" type="ORF">RND81_11G074200</name>
</gene>
<dbReference type="GO" id="GO:0005524">
    <property type="term" value="F:ATP binding"/>
    <property type="evidence" value="ECO:0007669"/>
    <property type="project" value="UniProtKB-KW"/>
</dbReference>
<keyword evidence="6" id="KW-0067">ATP-binding</keyword>
<evidence type="ECO:0000256" key="10">
    <source>
        <dbReference type="ARBA" id="ARBA00023235"/>
    </source>
</evidence>
<dbReference type="SMART" id="SM00487">
    <property type="entry name" value="DEXDc"/>
    <property type="match status" value="1"/>
</dbReference>
<evidence type="ECO:0000256" key="6">
    <source>
        <dbReference type="ARBA" id="ARBA00022840"/>
    </source>
</evidence>
<dbReference type="GO" id="GO:0016787">
    <property type="term" value="F:hydrolase activity"/>
    <property type="evidence" value="ECO:0007669"/>
    <property type="project" value="UniProtKB-KW"/>
</dbReference>
<evidence type="ECO:0000256" key="4">
    <source>
        <dbReference type="ARBA" id="ARBA00022801"/>
    </source>
</evidence>
<name>A0AAW1HJC0_SAPOF</name>
<dbReference type="Gene3D" id="3.40.50.300">
    <property type="entry name" value="P-loop containing nucleotide triphosphate hydrolases"/>
    <property type="match status" value="2"/>
</dbReference>
<evidence type="ECO:0000256" key="3">
    <source>
        <dbReference type="ARBA" id="ARBA00022763"/>
    </source>
</evidence>
<keyword evidence="9" id="KW-0234">DNA repair</keyword>
<comment type="similarity">
    <text evidence="1">Belongs to the helicase family. RecG subfamily.</text>
</comment>
<dbReference type="PROSITE" id="PS51194">
    <property type="entry name" value="HELICASE_CTER"/>
    <property type="match status" value="1"/>
</dbReference>
<comment type="catalytic activity">
    <reaction evidence="11">
        <text>Couples ATP hydrolysis with the unwinding of duplex DNA by translocating in the 3'-5' direction.</text>
        <dbReference type="EC" id="5.6.2.4"/>
    </reaction>
</comment>
<reference evidence="16" key="1">
    <citation type="submission" date="2024-03" db="EMBL/GenBank/DDBJ databases">
        <title>WGS assembly of Saponaria officinalis var. Norfolk2.</title>
        <authorList>
            <person name="Jenkins J."/>
            <person name="Shu S."/>
            <person name="Grimwood J."/>
            <person name="Barry K."/>
            <person name="Goodstein D."/>
            <person name="Schmutz J."/>
            <person name="Leebens-Mack J."/>
            <person name="Osbourn A."/>
        </authorList>
    </citation>
    <scope>NUCLEOTIDE SEQUENCE [LARGE SCALE GENOMIC DNA]</scope>
    <source>
        <strain evidence="16">JIC</strain>
    </source>
</reference>
<dbReference type="EC" id="5.6.2.4" evidence="12"/>
<keyword evidence="3" id="KW-0227">DNA damage</keyword>
<evidence type="ECO:0000256" key="1">
    <source>
        <dbReference type="ARBA" id="ARBA00007504"/>
    </source>
</evidence>
<dbReference type="SUPFAM" id="SSF50249">
    <property type="entry name" value="Nucleic acid-binding proteins"/>
    <property type="match status" value="1"/>
</dbReference>
<sequence length="988" mass="109848">MLPLTLAQHDVGCSMSTGTPFEGERGHQHSSLRKMRFNKAAISKLSKLCYRSKHKHGEKLLEQAANFDAASTSDQSKFLHKISLLLEDCHLDDLLNVTTRKGEKVAGSFDVSSVSDKFPSITVGSSPKVELYSESFWHSQIEKYSAAQSCEEIQPILSDGKWMVPETLTQIRSSLHPMLQNTSSSVLINEASLSSIFDRQTNNPEAQQCGLSVSEEPSFPVVLEHDQRVELTLDKPISCMEGLSKRHSRQLEDCEIHTLRKLLHHFPRTYADLHNSHFGIEDGQYIIFVGKVLSSRAVKASFSLSFHEVIVRGEVVDQMAEAEVDPDGSNGGWKRQIYLHLKKFLRGTRFTNQGFLKILENKHKEGDIVCASGKVKITSKEGHYEMRAYSLDVIENEGESSLSMKGGPYPIYPSKGGLKPQFFKDIIARALQSLQPNIDPIPRDITRDIGLLSLNEAYIGIHQPKDVKIAQLARKRFIFDEFFYLQLGRLYQMLDGLGSRIEKEGLIDKYRNIDQSSILAEDWCDLTRRFLEGLPYSLTKSQLNAVSEIIWDLKRPVPMNRLLQGDVGCGKTVVAFLACMEVIGAGYQAAYMVPTELLAIQHYNDFISLLENVDPDKRLSVALLTGSTPTRQGRMIRNDLLSGTISVVIGTHSLIAESVRFSALRLAVIDEQHRFGVIQRGRFNSKLWYASAMLGVEEAAPNGTSKAETLMAPHVLAMSATPIPRSLALALYGDMSLTQITDLPPGRLPIETKIVEGNQKGFEKVYEMMHYELETGGKVYIVYPIIEQSEQLPKLRAASGDFEAVCSRFSTYKCGLLHGRMKGGEKDKALKDFRAGETQILLATQVIEIGVDVPDASMMVVMNAERFGIAQLHQLRGRVGRGSRKSKCILVASTASSVGRLSVLEHSSDGFSLAKVDLLLRGPGDLLGKKQSGHLPEFPIARLEIDGTIIQDAHVAALRILSASYDLDKYPELKAELSMRQPLSLLGD</sequence>
<comment type="caution">
    <text evidence="16">The sequence shown here is derived from an EMBL/GenBank/DDBJ whole genome shotgun (WGS) entry which is preliminary data.</text>
</comment>
<dbReference type="Pfam" id="PF19833">
    <property type="entry name" value="RecG_dom3_C"/>
    <property type="match status" value="1"/>
</dbReference>
<keyword evidence="4" id="KW-0378">Hydrolase</keyword>
<feature type="domain" description="Helicase ATP-binding" evidence="14">
    <location>
        <begin position="552"/>
        <end position="740"/>
    </location>
</feature>
<dbReference type="PANTHER" id="PTHR47964">
    <property type="entry name" value="ATP-DEPENDENT DNA HELICASE HOMOLOG RECG, CHLOROPLASTIC"/>
    <property type="match status" value="1"/>
</dbReference>
<dbReference type="EMBL" id="JBDFQZ010000011">
    <property type="protein sequence ID" value="KAK9676396.1"/>
    <property type="molecule type" value="Genomic_DNA"/>
</dbReference>
<proteinExistence type="inferred from homology"/>
<dbReference type="Pfam" id="PF00270">
    <property type="entry name" value="DEAD"/>
    <property type="match status" value="1"/>
</dbReference>
<dbReference type="SMART" id="SM00490">
    <property type="entry name" value="HELICc"/>
    <property type="match status" value="1"/>
</dbReference>
<keyword evidence="8" id="KW-0233">DNA recombination</keyword>